<dbReference type="InterPro" id="IPR037522">
    <property type="entry name" value="HD_GYP_dom"/>
</dbReference>
<dbReference type="InterPro" id="IPR003607">
    <property type="entry name" value="HD/PDEase_dom"/>
</dbReference>
<keyword evidence="1" id="KW-0472">Membrane</keyword>
<keyword evidence="1" id="KW-1133">Transmembrane helix</keyword>
<feature type="transmembrane region" description="Helical" evidence="1">
    <location>
        <begin position="12"/>
        <end position="31"/>
    </location>
</feature>
<protein>
    <submittedName>
        <fullName evidence="3">Putative two-component system response regulator</fullName>
    </submittedName>
</protein>
<organism evidence="3 4">
    <name type="scientific">Natronincola peptidivorans</name>
    <dbReference type="NCBI Taxonomy" id="426128"/>
    <lineage>
        <taxon>Bacteria</taxon>
        <taxon>Bacillati</taxon>
        <taxon>Bacillota</taxon>
        <taxon>Clostridia</taxon>
        <taxon>Peptostreptococcales</taxon>
        <taxon>Natronincolaceae</taxon>
        <taxon>Natronincola</taxon>
    </lineage>
</organism>
<dbReference type="AlphaFoldDB" id="A0A1I0F8Y2"/>
<dbReference type="Proteomes" id="UP000199568">
    <property type="component" value="Unassembled WGS sequence"/>
</dbReference>
<evidence type="ECO:0000256" key="1">
    <source>
        <dbReference type="SAM" id="Phobius"/>
    </source>
</evidence>
<keyword evidence="1" id="KW-0812">Transmembrane</keyword>
<dbReference type="RefSeq" id="WP_090445102.1">
    <property type="nucleotide sequence ID" value="NZ_FOHU01000014.1"/>
</dbReference>
<dbReference type="STRING" id="426128.SAMN05660297_02708"/>
<accession>A0A1I0F8Y2</accession>
<dbReference type="Pfam" id="PF13487">
    <property type="entry name" value="HD_5"/>
    <property type="match status" value="1"/>
</dbReference>
<dbReference type="Gene3D" id="1.10.3210.10">
    <property type="entry name" value="Hypothetical protein af1432"/>
    <property type="match status" value="1"/>
</dbReference>
<dbReference type="SUPFAM" id="SSF109604">
    <property type="entry name" value="HD-domain/PDEase-like"/>
    <property type="match status" value="1"/>
</dbReference>
<evidence type="ECO:0000313" key="4">
    <source>
        <dbReference type="Proteomes" id="UP000199568"/>
    </source>
</evidence>
<sequence length="350" mass="40361">MLIKELPNQRKVFIITCSMCLFCYIIVYLAGGTSSAFPHLFYFPIIIAAQFGTWKIVLFTSVFSSILMSYWVMPLSIPLAIQQGYFGWLFRGAMYIFTGIAIKMNTDNIREKNLTIMKKSQNLMAMQQATFIGMLNLAESRDLETTAQHLERLSYYAEILLREMNVPDKLKENIITYIPFHDIGKVAIPDSILLKPAKLTAEEFQITKQHTIIGGKIIEDIERLTPLDEKEIQEMILIVKEIVYFHHERPDGTGYPYGLRGEEIPFSAKVTAVCDVYDALASERPYKKPIPHEKCVEIIKAGRGTQFDEEIVDCFLQVHNEFRDIYRNFRDKQQVQLQNICTEQAIGKQF</sequence>
<dbReference type="InterPro" id="IPR052020">
    <property type="entry name" value="Cyclic_di-GMP/3'3'-cGAMP_PDE"/>
</dbReference>
<dbReference type="PANTHER" id="PTHR45228">
    <property type="entry name" value="CYCLIC DI-GMP PHOSPHODIESTERASE TM_0186-RELATED"/>
    <property type="match status" value="1"/>
</dbReference>
<feature type="transmembrane region" description="Helical" evidence="1">
    <location>
        <begin position="51"/>
        <end position="73"/>
    </location>
</feature>
<dbReference type="OrthoDB" id="9804747at2"/>
<gene>
    <name evidence="3" type="ORF">SAMN05660297_02708</name>
</gene>
<proteinExistence type="predicted"/>
<reference evidence="3 4" key="1">
    <citation type="submission" date="2016-10" db="EMBL/GenBank/DDBJ databases">
        <authorList>
            <person name="de Groot N.N."/>
        </authorList>
    </citation>
    <scope>NUCLEOTIDE SEQUENCE [LARGE SCALE GENOMIC DNA]</scope>
    <source>
        <strain evidence="3 4">DSM 18979</strain>
    </source>
</reference>
<dbReference type="PANTHER" id="PTHR45228:SF5">
    <property type="entry name" value="CYCLIC DI-GMP PHOSPHODIESTERASE VC_1348-RELATED"/>
    <property type="match status" value="1"/>
</dbReference>
<name>A0A1I0F8Y2_9FIRM</name>
<dbReference type="PROSITE" id="PS51832">
    <property type="entry name" value="HD_GYP"/>
    <property type="match status" value="1"/>
</dbReference>
<evidence type="ECO:0000259" key="2">
    <source>
        <dbReference type="PROSITE" id="PS51832"/>
    </source>
</evidence>
<dbReference type="EMBL" id="FOHU01000014">
    <property type="protein sequence ID" value="SET54450.1"/>
    <property type="molecule type" value="Genomic_DNA"/>
</dbReference>
<dbReference type="SMART" id="SM00471">
    <property type="entry name" value="HDc"/>
    <property type="match status" value="1"/>
</dbReference>
<evidence type="ECO:0000313" key="3">
    <source>
        <dbReference type="EMBL" id="SET54450.1"/>
    </source>
</evidence>
<keyword evidence="4" id="KW-1185">Reference proteome</keyword>
<dbReference type="CDD" id="cd00077">
    <property type="entry name" value="HDc"/>
    <property type="match status" value="1"/>
</dbReference>
<feature type="domain" description="HD-GYP" evidence="2">
    <location>
        <begin position="124"/>
        <end position="331"/>
    </location>
</feature>